<dbReference type="RefSeq" id="WP_011436893.1">
    <property type="nucleotide sequence ID" value="NC_007777.1"/>
</dbReference>
<dbReference type="OrthoDB" id="9810718at2"/>
<organism evidence="3 4">
    <name type="scientific">Frankia casuarinae (strain DSM 45818 / CECT 9043 / HFP020203 / CcI3)</name>
    <dbReference type="NCBI Taxonomy" id="106370"/>
    <lineage>
        <taxon>Bacteria</taxon>
        <taxon>Bacillati</taxon>
        <taxon>Actinomycetota</taxon>
        <taxon>Actinomycetes</taxon>
        <taxon>Frankiales</taxon>
        <taxon>Frankiaceae</taxon>
        <taxon>Frankia</taxon>
    </lineage>
</organism>
<dbReference type="AlphaFoldDB" id="Q2JA42"/>
<dbReference type="SMART" id="SM00854">
    <property type="entry name" value="PGA_cap"/>
    <property type="match status" value="1"/>
</dbReference>
<dbReference type="eggNOG" id="COG2843">
    <property type="taxonomic scope" value="Bacteria"/>
</dbReference>
<feature type="domain" description="Capsule synthesis protein CapA" evidence="2">
    <location>
        <begin position="7"/>
        <end position="288"/>
    </location>
</feature>
<dbReference type="InterPro" id="IPR052169">
    <property type="entry name" value="CW_Biosynth-Accessory"/>
</dbReference>
<dbReference type="Proteomes" id="UP000001937">
    <property type="component" value="Chromosome"/>
</dbReference>
<evidence type="ECO:0000256" key="1">
    <source>
        <dbReference type="ARBA" id="ARBA00005662"/>
    </source>
</evidence>
<keyword evidence="4" id="KW-1185">Reference proteome</keyword>
<name>Q2JA42_FRACC</name>
<dbReference type="HOGENOM" id="CLU_038823_3_0_11"/>
<protein>
    <submittedName>
        <fullName evidence="3">Poly-gamma-glutamate synthesis protein</fullName>
    </submittedName>
</protein>
<reference evidence="3 4" key="1">
    <citation type="journal article" date="2007" name="Genome Res.">
        <title>Genome characteristics of facultatively symbiotic Frankia sp. strains reflect host range and host plant biogeography.</title>
        <authorList>
            <person name="Normand P."/>
            <person name="Lapierre P."/>
            <person name="Tisa L.S."/>
            <person name="Gogarten J.P."/>
            <person name="Alloisio N."/>
            <person name="Bagnarol E."/>
            <person name="Bassi C.A."/>
            <person name="Berry A.M."/>
            <person name="Bickhart D.M."/>
            <person name="Choisne N."/>
            <person name="Couloux A."/>
            <person name="Cournoyer B."/>
            <person name="Cruveiller S."/>
            <person name="Daubin V."/>
            <person name="Demange N."/>
            <person name="Francino M.P."/>
            <person name="Goltsman E."/>
            <person name="Huang Y."/>
            <person name="Kopp O.R."/>
            <person name="Labarre L."/>
            <person name="Lapidus A."/>
            <person name="Lavire C."/>
            <person name="Marechal J."/>
            <person name="Martinez M."/>
            <person name="Mastronunzio J.E."/>
            <person name="Mullin B.C."/>
            <person name="Niemann J."/>
            <person name="Pujic P."/>
            <person name="Rawnsley T."/>
            <person name="Rouy Z."/>
            <person name="Schenowitz C."/>
            <person name="Sellstedt A."/>
            <person name="Tavares F."/>
            <person name="Tomkins J.P."/>
            <person name="Vallenet D."/>
            <person name="Valverde C."/>
            <person name="Wall L.G."/>
            <person name="Wang Y."/>
            <person name="Medigue C."/>
            <person name="Benson D.R."/>
        </authorList>
    </citation>
    <scope>NUCLEOTIDE SEQUENCE [LARGE SCALE GENOMIC DNA]</scope>
    <source>
        <strain evidence="4">DSM 45818 / CECT 9043 / CcI3</strain>
    </source>
</reference>
<sequence>MHDGVVTLFLCGDVMLGRGVDQILPHPGDPRLSEGYVQDARAYVELAEAVNGPIPRPVEFSWPWGDALPVLDEVRADVRVVNLENSITRCDDFAAGKEVHYRMSPDNLPCLAAGRPDVCVLANNHLLDFGHRGLVETLDALFTAGLRAVGAGRDADEACKPAMVPLGGGRRVLVSSFGLSSSGIPRTWAAAPGRAGIDVIPELSDATAEEVTARVRRAKRPGDLVVASVHWGSNWGYDVDDDQIRFARRLIDGGVDVVHGHSSHHPRPVEVYRDRLVLYGCGDFINDYEGITGYEMYRDDLRLAYFVSAGVSVDPPGATLTGLRMVPLQTRRMRLWRAAPEDAGWLRGVLTRISRGFGTRFDLNAPGVLSLRQP</sequence>
<evidence type="ECO:0000259" key="2">
    <source>
        <dbReference type="SMART" id="SM00854"/>
    </source>
</evidence>
<dbReference type="STRING" id="106370.Francci3_2483"/>
<dbReference type="Gene3D" id="3.60.21.10">
    <property type="match status" value="1"/>
</dbReference>
<comment type="similarity">
    <text evidence="1">Belongs to the CapA family.</text>
</comment>
<dbReference type="SUPFAM" id="SSF56300">
    <property type="entry name" value="Metallo-dependent phosphatases"/>
    <property type="match status" value="1"/>
</dbReference>
<dbReference type="KEGG" id="fra:Francci3_2483"/>
<accession>Q2JA42</accession>
<dbReference type="InterPro" id="IPR019079">
    <property type="entry name" value="Capsule_synth_CapA"/>
</dbReference>
<dbReference type="PANTHER" id="PTHR33393">
    <property type="entry name" value="POLYGLUTAMINE SYNTHESIS ACCESSORY PROTEIN RV0574C-RELATED"/>
    <property type="match status" value="1"/>
</dbReference>
<dbReference type="Pfam" id="PF09587">
    <property type="entry name" value="PGA_cap"/>
    <property type="match status" value="1"/>
</dbReference>
<gene>
    <name evidence="3" type="ordered locus">Francci3_2483</name>
</gene>
<evidence type="ECO:0000313" key="4">
    <source>
        <dbReference type="Proteomes" id="UP000001937"/>
    </source>
</evidence>
<dbReference type="CDD" id="cd07381">
    <property type="entry name" value="MPP_CapA"/>
    <property type="match status" value="1"/>
</dbReference>
<dbReference type="PANTHER" id="PTHR33393:SF11">
    <property type="entry name" value="POLYGLUTAMINE SYNTHESIS ACCESSORY PROTEIN RV0574C-RELATED"/>
    <property type="match status" value="1"/>
</dbReference>
<dbReference type="InterPro" id="IPR029052">
    <property type="entry name" value="Metallo-depent_PP-like"/>
</dbReference>
<dbReference type="EMBL" id="CP000249">
    <property type="protein sequence ID" value="ABD11850.1"/>
    <property type="molecule type" value="Genomic_DNA"/>
</dbReference>
<proteinExistence type="inferred from homology"/>
<accession>A0A1X1PYQ5</accession>
<evidence type="ECO:0000313" key="3">
    <source>
        <dbReference type="EMBL" id="ABD11850.1"/>
    </source>
</evidence>